<gene>
    <name evidence="1" type="ORF">METZ01_LOCUS238697</name>
</gene>
<evidence type="ECO:0000313" key="1">
    <source>
        <dbReference type="EMBL" id="SVB85843.1"/>
    </source>
</evidence>
<reference evidence="1" key="1">
    <citation type="submission" date="2018-05" db="EMBL/GenBank/DDBJ databases">
        <authorList>
            <person name="Lanie J.A."/>
            <person name="Ng W.-L."/>
            <person name="Kazmierczak K.M."/>
            <person name="Andrzejewski T.M."/>
            <person name="Davidsen T.M."/>
            <person name="Wayne K.J."/>
            <person name="Tettelin H."/>
            <person name="Glass J.I."/>
            <person name="Rusch D."/>
            <person name="Podicherti R."/>
            <person name="Tsui H.-C.T."/>
            <person name="Winkler M.E."/>
        </authorList>
    </citation>
    <scope>NUCLEOTIDE SEQUENCE</scope>
</reference>
<feature type="non-terminal residue" evidence="1">
    <location>
        <position position="69"/>
    </location>
</feature>
<dbReference type="AlphaFoldDB" id="A0A382HGH5"/>
<proteinExistence type="predicted"/>
<name>A0A382HGH5_9ZZZZ</name>
<accession>A0A382HGH5</accession>
<sequence>MANYFKKSIVISNIGDLADNGMTLGLYCLPCDRWDEIIPQEWLNAGKPNINYVEKNFKCGDCGETASKQ</sequence>
<organism evidence="1">
    <name type="scientific">marine metagenome</name>
    <dbReference type="NCBI Taxonomy" id="408172"/>
    <lineage>
        <taxon>unclassified sequences</taxon>
        <taxon>metagenomes</taxon>
        <taxon>ecological metagenomes</taxon>
    </lineage>
</organism>
<dbReference type="EMBL" id="UINC01060873">
    <property type="protein sequence ID" value="SVB85843.1"/>
    <property type="molecule type" value="Genomic_DNA"/>
</dbReference>
<protein>
    <submittedName>
        <fullName evidence="1">Uncharacterized protein</fullName>
    </submittedName>
</protein>